<reference evidence="1" key="2">
    <citation type="submission" date="2008-06" db="EMBL/GenBank/DDBJ databases">
        <authorList>
            <person name="Carlson J."/>
            <person name="Booth B."/>
            <person name="Frise E."/>
            <person name="Park S."/>
            <person name="Wan K."/>
            <person name="Yu C."/>
            <person name="Celniker S."/>
        </authorList>
    </citation>
    <scope>NUCLEOTIDE SEQUENCE</scope>
</reference>
<dbReference type="OrthoDB" id="7882957at2759"/>
<protein>
    <submittedName>
        <fullName evidence="1">IP19832p</fullName>
    </submittedName>
</protein>
<organism evidence="1">
    <name type="scientific">Drosophila melanogaster</name>
    <name type="common">Fruit fly</name>
    <dbReference type="NCBI Taxonomy" id="7227"/>
    <lineage>
        <taxon>Eukaryota</taxon>
        <taxon>Metazoa</taxon>
        <taxon>Ecdysozoa</taxon>
        <taxon>Arthropoda</taxon>
        <taxon>Hexapoda</taxon>
        <taxon>Insecta</taxon>
        <taxon>Pterygota</taxon>
        <taxon>Neoptera</taxon>
        <taxon>Endopterygota</taxon>
        <taxon>Diptera</taxon>
        <taxon>Brachycera</taxon>
        <taxon>Muscomorpha</taxon>
        <taxon>Ephydroidea</taxon>
        <taxon>Drosophilidae</taxon>
        <taxon>Drosophila</taxon>
        <taxon>Sophophora</taxon>
    </lineage>
</organism>
<dbReference type="Bgee" id="FBgn0054008">
    <property type="expression patterns" value="Expressed in ovary and 10 other cell types or tissues"/>
</dbReference>
<dbReference type="AlphaFoldDB" id="A8E6W5"/>
<name>A8E6W5_DROME</name>
<feature type="non-terminal residue" evidence="1">
    <location>
        <position position="1"/>
    </location>
</feature>
<dbReference type="ExpressionAtlas" id="A8E6W5">
    <property type="expression patterns" value="baseline and differential"/>
</dbReference>
<dbReference type="HOGENOM" id="CLU_1295585_0_0_1"/>
<proteinExistence type="evidence at transcript level"/>
<reference evidence="1" key="1">
    <citation type="submission" date="2007-10" db="EMBL/GenBank/DDBJ databases">
        <authorList>
            <person name="Stapleton M."/>
            <person name="Carlson J."/>
            <person name="Frise E."/>
            <person name="Kapadia B."/>
            <person name="Park S."/>
            <person name="Wan K."/>
            <person name="Yu C."/>
            <person name="Celniker S."/>
        </authorList>
    </citation>
    <scope>NUCLEOTIDE SEQUENCE</scope>
</reference>
<dbReference type="EMBL" id="BT030907">
    <property type="protein sequence ID" value="ABV82289.1"/>
    <property type="molecule type" value="mRNA"/>
</dbReference>
<dbReference type="VEuPathDB" id="VectorBase:FBgn0054008"/>
<sequence length="214" mass="24323">LTMFLNDIGQPLILEKGKVYSSYEEHRGPLLFTSAALGDLIAPQNWCQLAVGSQLDISRLQSHADVSESCTFEILLPNKPTRLVYDENEITITLIPAGRKENGLECNLFYIENGHARYLIVDCLSGYLDFLPKASGSLHTGLCQGIDVLYVDEELLAENQINEDLYSLVDLIRPKFIYGLRQWELPKWLLDLRQIDDRNKKYSVLSVQNDAFKV</sequence>
<dbReference type="IntAct" id="A8E6W5">
    <property type="interactions" value="1"/>
</dbReference>
<accession>A8E6W5</accession>
<gene>
    <name evidence="1" type="primary">CG34008-RA</name>
</gene>
<evidence type="ECO:0000313" key="1">
    <source>
        <dbReference type="EMBL" id="ABV82289.1"/>
    </source>
</evidence>